<dbReference type="Gene3D" id="1.10.3720.10">
    <property type="entry name" value="MetI-like"/>
    <property type="match status" value="1"/>
</dbReference>
<dbReference type="GeneID" id="86062204"/>
<evidence type="ECO:0000256" key="4">
    <source>
        <dbReference type="ARBA" id="ARBA00022692"/>
    </source>
</evidence>
<evidence type="ECO:0000259" key="8">
    <source>
        <dbReference type="PROSITE" id="PS50928"/>
    </source>
</evidence>
<feature type="transmembrane region" description="Helical" evidence="7">
    <location>
        <begin position="266"/>
        <end position="286"/>
    </location>
</feature>
<dbReference type="Proteomes" id="UP000248057">
    <property type="component" value="Unassembled WGS sequence"/>
</dbReference>
<evidence type="ECO:0000256" key="6">
    <source>
        <dbReference type="ARBA" id="ARBA00023136"/>
    </source>
</evidence>
<dbReference type="CDD" id="cd06261">
    <property type="entry name" value="TM_PBP2"/>
    <property type="match status" value="1"/>
</dbReference>
<keyword evidence="6 7" id="KW-0472">Membrane</keyword>
<evidence type="ECO:0000256" key="5">
    <source>
        <dbReference type="ARBA" id="ARBA00022989"/>
    </source>
</evidence>
<protein>
    <submittedName>
        <fullName evidence="9">Raffinose/stachyose/melibiose transport system permease protein</fullName>
    </submittedName>
</protein>
<evidence type="ECO:0000256" key="3">
    <source>
        <dbReference type="ARBA" id="ARBA00022475"/>
    </source>
</evidence>
<organism evidence="9 10">
    <name type="scientific">Hungatella effluvii</name>
    <dbReference type="NCBI Taxonomy" id="1096246"/>
    <lineage>
        <taxon>Bacteria</taxon>
        <taxon>Bacillati</taxon>
        <taxon>Bacillota</taxon>
        <taxon>Clostridia</taxon>
        <taxon>Lachnospirales</taxon>
        <taxon>Lachnospiraceae</taxon>
        <taxon>Hungatella</taxon>
    </lineage>
</organism>
<keyword evidence="4 7" id="KW-0812">Transmembrane</keyword>
<dbReference type="PANTHER" id="PTHR43227:SF11">
    <property type="entry name" value="BLL4140 PROTEIN"/>
    <property type="match status" value="1"/>
</dbReference>
<evidence type="ECO:0000256" key="7">
    <source>
        <dbReference type="RuleBase" id="RU363032"/>
    </source>
</evidence>
<dbReference type="AlphaFoldDB" id="A0A2V3Y2G5"/>
<proteinExistence type="inferred from homology"/>
<keyword evidence="5 7" id="KW-1133">Transmembrane helix</keyword>
<accession>A0A2V3Y2G5</accession>
<dbReference type="PROSITE" id="PS50928">
    <property type="entry name" value="ABC_TM1"/>
    <property type="match status" value="1"/>
</dbReference>
<keyword evidence="10" id="KW-1185">Reference proteome</keyword>
<comment type="subcellular location">
    <subcellularLocation>
        <location evidence="1 7">Cell membrane</location>
        <topology evidence="1 7">Multi-pass membrane protein</topology>
    </subcellularLocation>
</comment>
<evidence type="ECO:0000313" key="10">
    <source>
        <dbReference type="Proteomes" id="UP000248057"/>
    </source>
</evidence>
<dbReference type="Pfam" id="PF00528">
    <property type="entry name" value="BPD_transp_1"/>
    <property type="match status" value="1"/>
</dbReference>
<dbReference type="RefSeq" id="WP_110323545.1">
    <property type="nucleotide sequence ID" value="NZ_QJKD01000007.1"/>
</dbReference>
<sequence>MNKMMSNKKAIAIFILPTFLIFSMVILVTIVSSGVISLLDWNGMGEAKFVGIKNYQALLHDKVFRSAIGNSFVFLACTLILQLPTAVILAVLIADCVRGEKLYRTIYFIPVIIMTSVTGQLWMKLYDPLIGLVNQFLGAVHLEQLQRNWLFDKKTVMIAATLPSVWQWMGYHMLIVYSAIKSLPKEIYESAQIDGAGRFRLAWNITMPNIMPMLKVSVTFMVVGSMKAFDLIYILTEGGPVHASEVPTITMYKTIFSKYHYGPGSAMAMVIVGICLFYALVVNRLFKKAEERLE</sequence>
<evidence type="ECO:0000256" key="2">
    <source>
        <dbReference type="ARBA" id="ARBA00022448"/>
    </source>
</evidence>
<keyword evidence="3" id="KW-1003">Cell membrane</keyword>
<evidence type="ECO:0000313" key="9">
    <source>
        <dbReference type="EMBL" id="PXX52406.1"/>
    </source>
</evidence>
<evidence type="ECO:0000256" key="1">
    <source>
        <dbReference type="ARBA" id="ARBA00004651"/>
    </source>
</evidence>
<feature type="transmembrane region" description="Helical" evidence="7">
    <location>
        <begin position="72"/>
        <end position="94"/>
    </location>
</feature>
<dbReference type="SUPFAM" id="SSF161098">
    <property type="entry name" value="MetI-like"/>
    <property type="match status" value="1"/>
</dbReference>
<dbReference type="GO" id="GO:0005886">
    <property type="term" value="C:plasma membrane"/>
    <property type="evidence" value="ECO:0007669"/>
    <property type="project" value="UniProtKB-SubCell"/>
</dbReference>
<reference evidence="9 10" key="1">
    <citation type="submission" date="2018-05" db="EMBL/GenBank/DDBJ databases">
        <title>Genomic Encyclopedia of Type Strains, Phase IV (KMG-IV): sequencing the most valuable type-strain genomes for metagenomic binning, comparative biology and taxonomic classification.</title>
        <authorList>
            <person name="Goeker M."/>
        </authorList>
    </citation>
    <scope>NUCLEOTIDE SEQUENCE [LARGE SCALE GENOMIC DNA]</scope>
    <source>
        <strain evidence="9 10">DSM 24995</strain>
    </source>
</reference>
<feature type="transmembrane region" description="Helical" evidence="7">
    <location>
        <begin position="201"/>
        <end position="223"/>
    </location>
</feature>
<feature type="domain" description="ABC transmembrane type-1" evidence="8">
    <location>
        <begin position="68"/>
        <end position="282"/>
    </location>
</feature>
<comment type="similarity">
    <text evidence="7">Belongs to the binding-protein-dependent transport system permease family.</text>
</comment>
<dbReference type="InterPro" id="IPR000515">
    <property type="entry name" value="MetI-like"/>
</dbReference>
<dbReference type="GO" id="GO:0055085">
    <property type="term" value="P:transmembrane transport"/>
    <property type="evidence" value="ECO:0007669"/>
    <property type="project" value="InterPro"/>
</dbReference>
<comment type="caution">
    <text evidence="9">The sequence shown here is derived from an EMBL/GenBank/DDBJ whole genome shotgun (WGS) entry which is preliminary data.</text>
</comment>
<gene>
    <name evidence="9" type="ORF">DFR60_10792</name>
</gene>
<feature type="transmembrane region" description="Helical" evidence="7">
    <location>
        <begin position="156"/>
        <end position="180"/>
    </location>
</feature>
<keyword evidence="2 7" id="KW-0813">Transport</keyword>
<dbReference type="PANTHER" id="PTHR43227">
    <property type="entry name" value="BLL4140 PROTEIN"/>
    <property type="match status" value="1"/>
</dbReference>
<name>A0A2V3Y2G5_9FIRM</name>
<dbReference type="EMBL" id="QJKD01000007">
    <property type="protein sequence ID" value="PXX52406.1"/>
    <property type="molecule type" value="Genomic_DNA"/>
</dbReference>
<dbReference type="InterPro" id="IPR050809">
    <property type="entry name" value="UgpAE/MalFG_permease"/>
</dbReference>
<feature type="transmembrane region" description="Helical" evidence="7">
    <location>
        <begin position="12"/>
        <end position="39"/>
    </location>
</feature>
<dbReference type="InterPro" id="IPR035906">
    <property type="entry name" value="MetI-like_sf"/>
</dbReference>
<feature type="transmembrane region" description="Helical" evidence="7">
    <location>
        <begin position="106"/>
        <end position="123"/>
    </location>
</feature>